<evidence type="ECO:0000256" key="1">
    <source>
        <dbReference type="SAM" id="SignalP"/>
    </source>
</evidence>
<keyword evidence="1" id="KW-0732">Signal</keyword>
<feature type="signal peptide" evidence="1">
    <location>
        <begin position="1"/>
        <end position="25"/>
    </location>
</feature>
<organism evidence="2 3">
    <name type="scientific">Streptomyces spiralis</name>
    <dbReference type="NCBI Taxonomy" id="66376"/>
    <lineage>
        <taxon>Bacteria</taxon>
        <taxon>Bacillati</taxon>
        <taxon>Actinomycetota</taxon>
        <taxon>Actinomycetes</taxon>
        <taxon>Kitasatosporales</taxon>
        <taxon>Streptomycetaceae</taxon>
        <taxon>Streptomyces</taxon>
    </lineage>
</organism>
<reference evidence="2" key="1">
    <citation type="journal article" date="2014" name="Int. J. Syst. Evol. Microbiol.">
        <title>Complete genome sequence of Corynebacterium casei LMG S-19264T (=DSM 44701T), isolated from a smear-ripened cheese.</title>
        <authorList>
            <consortium name="US DOE Joint Genome Institute (JGI-PGF)"/>
            <person name="Walter F."/>
            <person name="Albersmeier A."/>
            <person name="Kalinowski J."/>
            <person name="Ruckert C."/>
        </authorList>
    </citation>
    <scope>NUCLEOTIDE SEQUENCE</scope>
    <source>
        <strain evidence="2">JCM 3302</strain>
    </source>
</reference>
<evidence type="ECO:0000313" key="2">
    <source>
        <dbReference type="EMBL" id="GHF18544.1"/>
    </source>
</evidence>
<dbReference type="Proteomes" id="UP000641386">
    <property type="component" value="Unassembled WGS sequence"/>
</dbReference>
<dbReference type="EMBL" id="BNBC01000084">
    <property type="protein sequence ID" value="GHF18544.1"/>
    <property type="molecule type" value="Genomic_DNA"/>
</dbReference>
<keyword evidence="3" id="KW-1185">Reference proteome</keyword>
<evidence type="ECO:0000313" key="3">
    <source>
        <dbReference type="Proteomes" id="UP000641386"/>
    </source>
</evidence>
<protein>
    <submittedName>
        <fullName evidence="2">Uncharacterized protein</fullName>
    </submittedName>
</protein>
<name>A0A919E702_9ACTN</name>
<reference evidence="2" key="2">
    <citation type="submission" date="2020-09" db="EMBL/GenBank/DDBJ databases">
        <authorList>
            <person name="Sun Q."/>
            <person name="Ohkuma M."/>
        </authorList>
    </citation>
    <scope>NUCLEOTIDE SEQUENCE</scope>
    <source>
        <strain evidence="2">JCM 3302</strain>
    </source>
</reference>
<accession>A0A919E702</accession>
<dbReference type="RefSeq" id="WP_189908229.1">
    <property type="nucleotide sequence ID" value="NZ_BNBC01000084.1"/>
</dbReference>
<comment type="caution">
    <text evidence="2">The sequence shown here is derived from an EMBL/GenBank/DDBJ whole genome shotgun (WGS) entry which is preliminary data.</text>
</comment>
<proteinExistence type="predicted"/>
<dbReference type="AlphaFoldDB" id="A0A919E702"/>
<sequence length="91" mass="9346">MRRLAASAAVLGAVLAMAWGPPAAADGSGQVTLRLETPAVFHMYSADEGASASISDFPVPVHVVPSDGGQARNVKVVVSTVRRARCSKSGR</sequence>
<gene>
    <name evidence="2" type="ORF">GCM10014715_86830</name>
</gene>
<feature type="chain" id="PRO_5036767652" evidence="1">
    <location>
        <begin position="26"/>
        <end position="91"/>
    </location>
</feature>